<proteinExistence type="predicted"/>
<dbReference type="AlphaFoldDB" id="A0A5N6MRX9"/>
<dbReference type="RefSeq" id="WP_152270962.1">
    <property type="nucleotide sequence ID" value="NZ_VTFX01000001.1"/>
</dbReference>
<dbReference type="PANTHER" id="PTHR10000">
    <property type="entry name" value="PHOSPHOSERINE PHOSPHATASE"/>
    <property type="match status" value="1"/>
</dbReference>
<reference evidence="1 2" key="1">
    <citation type="submission" date="2019-08" db="EMBL/GenBank/DDBJ databases">
        <title>Arthrobacter sp. nov., isolated from plateau pika and Tibetan wild ass.</title>
        <authorList>
            <person name="Ge Y."/>
        </authorList>
    </citation>
    <scope>NUCLEOTIDE SEQUENCE [LARGE SCALE GENOMIC DNA]</scope>
    <source>
        <strain evidence="1 2">785</strain>
    </source>
</reference>
<dbReference type="NCBIfam" id="TIGR01484">
    <property type="entry name" value="HAD-SF-IIB"/>
    <property type="match status" value="1"/>
</dbReference>
<dbReference type="SUPFAM" id="SSF56784">
    <property type="entry name" value="HAD-like"/>
    <property type="match status" value="1"/>
</dbReference>
<dbReference type="InterPro" id="IPR006379">
    <property type="entry name" value="HAD-SF_hydro_IIB"/>
</dbReference>
<accession>A0A5N6MRX9</accession>
<evidence type="ECO:0000313" key="2">
    <source>
        <dbReference type="Proteomes" id="UP000326852"/>
    </source>
</evidence>
<name>A0A5N6MRX9_9MICC</name>
<protein>
    <submittedName>
        <fullName evidence="1">HAD-IIB family hydrolase</fullName>
    </submittedName>
</protein>
<sequence>MQEQRSPVRLVASDMDGTIVGAGNSISDRTVRAFQACRAAGIDVVFVTGRPPRWLDPLRERIGHEGTVICSNGAITYDLAADEVLASNLLPLDQMFAAAEVIRGLFPAVTFAAETVDGIHLEAGFADTGSAEILGGIIPQPLQESLAGQPGVAKFLARASGISPDDFLRRVAPEVAELVATTHSAPSMPLLEMSLPGLNKAVTLADYAARKGIAAAETVAFGDMPNDVQMLGWAGQGYAMASGHPAARAAAEFTAPGFNDDGVAVILERLLGGRAAVAEAGAR</sequence>
<comment type="caution">
    <text evidence="1">The sequence shown here is derived from an EMBL/GenBank/DDBJ whole genome shotgun (WGS) entry which is preliminary data.</text>
</comment>
<dbReference type="PANTHER" id="PTHR10000:SF8">
    <property type="entry name" value="HAD SUPERFAMILY HYDROLASE-LIKE, TYPE 3"/>
    <property type="match status" value="1"/>
</dbReference>
<dbReference type="Pfam" id="PF08282">
    <property type="entry name" value="Hydrolase_3"/>
    <property type="match status" value="1"/>
</dbReference>
<gene>
    <name evidence="1" type="ORF">GD627_00760</name>
</gene>
<keyword evidence="2" id="KW-1185">Reference proteome</keyword>
<dbReference type="Gene3D" id="3.30.1240.10">
    <property type="match status" value="1"/>
</dbReference>
<dbReference type="GO" id="GO:0016791">
    <property type="term" value="F:phosphatase activity"/>
    <property type="evidence" value="ECO:0007669"/>
    <property type="project" value="TreeGrafter"/>
</dbReference>
<dbReference type="GO" id="GO:0005829">
    <property type="term" value="C:cytosol"/>
    <property type="evidence" value="ECO:0007669"/>
    <property type="project" value="TreeGrafter"/>
</dbReference>
<dbReference type="EMBL" id="VTFX01000001">
    <property type="protein sequence ID" value="KAD4059672.1"/>
    <property type="molecule type" value="Genomic_DNA"/>
</dbReference>
<evidence type="ECO:0000313" key="1">
    <source>
        <dbReference type="EMBL" id="KAD4059672.1"/>
    </source>
</evidence>
<dbReference type="InterPro" id="IPR023214">
    <property type="entry name" value="HAD_sf"/>
</dbReference>
<dbReference type="Gene3D" id="3.40.50.1000">
    <property type="entry name" value="HAD superfamily/HAD-like"/>
    <property type="match status" value="1"/>
</dbReference>
<keyword evidence="1" id="KW-0378">Hydrolase</keyword>
<dbReference type="Proteomes" id="UP000326852">
    <property type="component" value="Unassembled WGS sequence"/>
</dbReference>
<dbReference type="InterPro" id="IPR036412">
    <property type="entry name" value="HAD-like_sf"/>
</dbReference>
<organism evidence="1 2">
    <name type="scientific">Arthrobacter yangruifuii</name>
    <dbReference type="NCBI Taxonomy" id="2606616"/>
    <lineage>
        <taxon>Bacteria</taxon>
        <taxon>Bacillati</taxon>
        <taxon>Actinomycetota</taxon>
        <taxon>Actinomycetes</taxon>
        <taxon>Micrococcales</taxon>
        <taxon>Micrococcaceae</taxon>
        <taxon>Arthrobacter</taxon>
    </lineage>
</organism>
<dbReference type="GO" id="GO:0000287">
    <property type="term" value="F:magnesium ion binding"/>
    <property type="evidence" value="ECO:0007669"/>
    <property type="project" value="TreeGrafter"/>
</dbReference>